<dbReference type="EMBL" id="CABFKI010000005">
    <property type="protein sequence ID" value="VTU07695.1"/>
    <property type="molecule type" value="Genomic_DNA"/>
</dbReference>
<dbReference type="InterPro" id="IPR010352">
    <property type="entry name" value="DUF945"/>
</dbReference>
<comment type="caution">
    <text evidence="1">The sequence shown here is derived from an EMBL/GenBank/DDBJ whole genome shotgun (WGS) entry which is preliminary data.</text>
</comment>
<evidence type="ECO:0000313" key="2">
    <source>
        <dbReference type="Proteomes" id="UP000308167"/>
    </source>
</evidence>
<accession>A0ABY6TJD7</accession>
<gene>
    <name evidence="1" type="primary">ydgA</name>
    <name evidence="1" type="ORF">SAMEA1410922_01078</name>
</gene>
<keyword evidence="2" id="KW-1185">Reference proteome</keyword>
<protein>
    <submittedName>
        <fullName evidence="1">Bacterial protein of uncharacterized function (DUF945)</fullName>
    </submittedName>
</protein>
<organism evidence="1 2">
    <name type="scientific">Actinobacillus porcinus</name>
    <dbReference type="NCBI Taxonomy" id="51048"/>
    <lineage>
        <taxon>Bacteria</taxon>
        <taxon>Pseudomonadati</taxon>
        <taxon>Pseudomonadota</taxon>
        <taxon>Gammaproteobacteria</taxon>
        <taxon>Pasteurellales</taxon>
        <taxon>Pasteurellaceae</taxon>
        <taxon>Actinobacillus</taxon>
    </lineage>
</organism>
<sequence>MKKTTLAIAIIAGLGILWTGGAYYTGQKAETELQALFEKDNQEIRKVLATSGIPLQIANTNLKFERGIFSSDISYDLEITAENGEKTVLPFSGIFYHGPLPLNLVKKFNFVPAMFSADAALLKNAQTEKWFANNSHPFTTELTFGYDKNFKGKFISKLNGVIHEKAKLTLDMQAVSEGNYKQAGKIKLNIKDFNIQNTELNDTDVLTLNDAKVEINGEKPAGNLKYLANSSIVFNAEKIALNAIDAEGEKISFNTQNAEFKYQLAVKDQFVDYALAYKLDKINVNGIDIGKLQSDTEANHIDANAAEKSLDNYLNYHGEVPPSVSQEIGLAVISNEPQLKEKGFKFERESGQFTADLDIHLAKLDLAKLNQNANLLGLFKNFTINASLDKALFLDVISQVAQQEEQLTKEEADKQAQAMLDNLIHDGVKNNIIVEDGNKLKLNAKLEGEYLNFNGQKISNQELQGMLFLLMLGMGNF</sequence>
<dbReference type="RefSeq" id="WP_135709879.1">
    <property type="nucleotide sequence ID" value="NZ_CABFKI010000005.1"/>
</dbReference>
<dbReference type="InterPro" id="IPR036937">
    <property type="entry name" value="Adhesion_dom_fimbrial_sf"/>
</dbReference>
<dbReference type="GeneID" id="86155473"/>
<reference evidence="1 2" key="1">
    <citation type="submission" date="2019-05" db="EMBL/GenBank/DDBJ databases">
        <authorList>
            <consortium name="Pathogen Informatics"/>
        </authorList>
    </citation>
    <scope>NUCLEOTIDE SEQUENCE [LARGE SCALE GENOMIC DNA]</scope>
    <source>
        <strain evidence="1 2">NM319</strain>
    </source>
</reference>
<dbReference type="Pfam" id="PF06097">
    <property type="entry name" value="DUF945"/>
    <property type="match status" value="1"/>
</dbReference>
<name>A0ABY6TJD7_9PAST</name>
<dbReference type="Gene3D" id="2.60.40.1090">
    <property type="entry name" value="Fimbrial-type adhesion domain"/>
    <property type="match status" value="1"/>
</dbReference>
<evidence type="ECO:0000313" key="1">
    <source>
        <dbReference type="EMBL" id="VTU07695.1"/>
    </source>
</evidence>
<dbReference type="Proteomes" id="UP000308167">
    <property type="component" value="Unassembled WGS sequence"/>
</dbReference>
<proteinExistence type="predicted"/>